<name>A0A542EEH6_9MICO</name>
<comment type="caution">
    <text evidence="8">The sequence shown here is derived from an EMBL/GenBank/DDBJ whole genome shotgun (WGS) entry which is preliminary data.</text>
</comment>
<evidence type="ECO:0000313" key="8">
    <source>
        <dbReference type="EMBL" id="TQJ13727.1"/>
    </source>
</evidence>
<dbReference type="PANTHER" id="PTHR30555:SF0">
    <property type="entry name" value="CATALASE-PEROXIDASE"/>
    <property type="match status" value="1"/>
</dbReference>
<protein>
    <recommendedName>
        <fullName evidence="10">Catalase-peroxidase</fullName>
    </recommendedName>
</protein>
<keyword evidence="3" id="KW-0349">Heme</keyword>
<dbReference type="SUPFAM" id="SSF48113">
    <property type="entry name" value="Heme-dependent peroxidases"/>
    <property type="match status" value="2"/>
</dbReference>
<proteinExistence type="predicted"/>
<dbReference type="InterPro" id="IPR019794">
    <property type="entry name" value="Peroxidases_AS"/>
</dbReference>
<keyword evidence="6" id="KW-0408">Iron</keyword>
<dbReference type="GO" id="GO:0004096">
    <property type="term" value="F:catalase activity"/>
    <property type="evidence" value="ECO:0007669"/>
    <property type="project" value="InterPro"/>
</dbReference>
<evidence type="ECO:0000256" key="7">
    <source>
        <dbReference type="SAM" id="MobiDB-lite"/>
    </source>
</evidence>
<dbReference type="Gene3D" id="1.10.520.10">
    <property type="match status" value="1"/>
</dbReference>
<evidence type="ECO:0000256" key="6">
    <source>
        <dbReference type="ARBA" id="ARBA00023004"/>
    </source>
</evidence>
<dbReference type="PROSITE" id="PS00436">
    <property type="entry name" value="PEROXIDASE_2"/>
    <property type="match status" value="1"/>
</dbReference>
<evidence type="ECO:0000256" key="2">
    <source>
        <dbReference type="ARBA" id="ARBA00022559"/>
    </source>
</evidence>
<evidence type="ECO:0000313" key="9">
    <source>
        <dbReference type="Proteomes" id="UP000320806"/>
    </source>
</evidence>
<evidence type="ECO:0000256" key="3">
    <source>
        <dbReference type="ARBA" id="ARBA00022617"/>
    </source>
</evidence>
<organism evidence="8 9">
    <name type="scientific">Yimella lutea</name>
    <dbReference type="NCBI Taxonomy" id="587872"/>
    <lineage>
        <taxon>Bacteria</taxon>
        <taxon>Bacillati</taxon>
        <taxon>Actinomycetota</taxon>
        <taxon>Actinomycetes</taxon>
        <taxon>Micrococcales</taxon>
        <taxon>Dermacoccaceae</taxon>
        <taxon>Yimella</taxon>
    </lineage>
</organism>
<evidence type="ECO:0008006" key="10">
    <source>
        <dbReference type="Google" id="ProtNLM"/>
    </source>
</evidence>
<reference evidence="8 9" key="1">
    <citation type="submission" date="2019-06" db="EMBL/GenBank/DDBJ databases">
        <title>Sequencing the genomes of 1000 actinobacteria strains.</title>
        <authorList>
            <person name="Klenk H.-P."/>
        </authorList>
    </citation>
    <scope>NUCLEOTIDE SEQUENCE [LARGE SCALE GENOMIC DNA]</scope>
    <source>
        <strain evidence="8 9">DSM 19828</strain>
    </source>
</reference>
<evidence type="ECO:0000256" key="1">
    <source>
        <dbReference type="ARBA" id="ARBA00001970"/>
    </source>
</evidence>
<dbReference type="GO" id="GO:0020037">
    <property type="term" value="F:heme binding"/>
    <property type="evidence" value="ECO:0007669"/>
    <property type="project" value="InterPro"/>
</dbReference>
<evidence type="ECO:0000256" key="5">
    <source>
        <dbReference type="ARBA" id="ARBA00023002"/>
    </source>
</evidence>
<accession>A0A542EEH6</accession>
<dbReference type="Gene3D" id="1.10.420.10">
    <property type="entry name" value="Peroxidase, domain 2"/>
    <property type="match status" value="1"/>
</dbReference>
<dbReference type="EMBL" id="VFMO01000001">
    <property type="protein sequence ID" value="TQJ13727.1"/>
    <property type="molecule type" value="Genomic_DNA"/>
</dbReference>
<evidence type="ECO:0000256" key="4">
    <source>
        <dbReference type="ARBA" id="ARBA00022723"/>
    </source>
</evidence>
<dbReference type="AlphaFoldDB" id="A0A542EEH6"/>
<sequence length="217" mass="24303">MTDVSDPIETTTIEETNDQGEAKEARCPVTHSAAADPDHNKRWWPNRLNIKILAKNSPARNPLGEEFDYVKAFEALDLAEVKKDIAHVMTDSKDWWPADFGTYAPFMIRMAWHAATAGSKVGVLTDREGALTNDFLVTLLDLETSWERGEGDLYNGKNATSGATFTGSRADLVFGANSELRAVAEVYASDDAREKFTRDFVDAWVKVMELDRFDLHR</sequence>
<gene>
    <name evidence="8" type="ORF">FB459_1159</name>
</gene>
<dbReference type="GO" id="GO:0005829">
    <property type="term" value="C:cytosol"/>
    <property type="evidence" value="ECO:0007669"/>
    <property type="project" value="TreeGrafter"/>
</dbReference>
<dbReference type="GO" id="GO:0070301">
    <property type="term" value="P:cellular response to hydrogen peroxide"/>
    <property type="evidence" value="ECO:0007669"/>
    <property type="project" value="TreeGrafter"/>
</dbReference>
<dbReference type="RefSeq" id="WP_211345137.1">
    <property type="nucleotide sequence ID" value="NZ_BAABCI010000002.1"/>
</dbReference>
<comment type="cofactor">
    <cofactor evidence="1">
        <name>heme b</name>
        <dbReference type="ChEBI" id="CHEBI:60344"/>
    </cofactor>
</comment>
<keyword evidence="9" id="KW-1185">Reference proteome</keyword>
<feature type="region of interest" description="Disordered" evidence="7">
    <location>
        <begin position="1"/>
        <end position="25"/>
    </location>
</feature>
<dbReference type="Proteomes" id="UP000320806">
    <property type="component" value="Unassembled WGS sequence"/>
</dbReference>
<dbReference type="PANTHER" id="PTHR30555">
    <property type="entry name" value="HYDROPEROXIDASE I, BIFUNCTIONAL CATALASE-PEROXIDASE"/>
    <property type="match status" value="1"/>
</dbReference>
<keyword evidence="5" id="KW-0560">Oxidoreductase</keyword>
<dbReference type="GO" id="GO:0042744">
    <property type="term" value="P:hydrogen peroxide catabolic process"/>
    <property type="evidence" value="ECO:0007669"/>
    <property type="project" value="TreeGrafter"/>
</dbReference>
<keyword evidence="2" id="KW-0575">Peroxidase</keyword>
<dbReference type="GO" id="GO:0046872">
    <property type="term" value="F:metal ion binding"/>
    <property type="evidence" value="ECO:0007669"/>
    <property type="project" value="UniProtKB-KW"/>
</dbReference>
<dbReference type="InterPro" id="IPR010255">
    <property type="entry name" value="Haem_peroxidase_sf"/>
</dbReference>
<keyword evidence="4" id="KW-0479">Metal-binding</keyword>
<dbReference type="InterPro" id="IPR000763">
    <property type="entry name" value="Catalase_peroxidase"/>
</dbReference>
<dbReference type="PRINTS" id="PR00460">
    <property type="entry name" value="BPEROXIDASE"/>
</dbReference>